<protein>
    <submittedName>
        <fullName evidence="1">Uncharacterized protein</fullName>
    </submittedName>
</protein>
<dbReference type="Proteomes" id="UP000324241">
    <property type="component" value="Unassembled WGS sequence"/>
</dbReference>
<evidence type="ECO:0000313" key="2">
    <source>
        <dbReference type="Proteomes" id="UP000324241"/>
    </source>
</evidence>
<dbReference type="OrthoDB" id="4243235at2759"/>
<dbReference type="AlphaFoldDB" id="A0A5M9MVF8"/>
<reference evidence="1 2" key="1">
    <citation type="submission" date="2019-08" db="EMBL/GenBank/DDBJ databases">
        <title>The genome sequence of a newly discovered highly antifungal drug resistant Aspergillus species, Aspergillus tanneri NIH 1004.</title>
        <authorList>
            <person name="Mounaud S."/>
            <person name="Singh I."/>
            <person name="Joardar V."/>
            <person name="Pakala S."/>
            <person name="Pakala S."/>
            <person name="Venepally P."/>
            <person name="Chung J.K."/>
            <person name="Losada L."/>
            <person name="Nierman W.C."/>
        </authorList>
    </citation>
    <scope>NUCLEOTIDE SEQUENCE [LARGE SCALE GENOMIC DNA]</scope>
    <source>
        <strain evidence="1 2">NIH1004</strain>
    </source>
</reference>
<dbReference type="GeneID" id="54327923"/>
<comment type="caution">
    <text evidence="1">The sequence shown here is derived from an EMBL/GenBank/DDBJ whole genome shotgun (WGS) entry which is preliminary data.</text>
</comment>
<organism evidence="1 2">
    <name type="scientific">Aspergillus tanneri</name>
    <dbReference type="NCBI Taxonomy" id="1220188"/>
    <lineage>
        <taxon>Eukaryota</taxon>
        <taxon>Fungi</taxon>
        <taxon>Dikarya</taxon>
        <taxon>Ascomycota</taxon>
        <taxon>Pezizomycotina</taxon>
        <taxon>Eurotiomycetes</taxon>
        <taxon>Eurotiomycetidae</taxon>
        <taxon>Eurotiales</taxon>
        <taxon>Aspergillaceae</taxon>
        <taxon>Aspergillus</taxon>
        <taxon>Aspergillus subgen. Circumdati</taxon>
    </lineage>
</organism>
<dbReference type="EMBL" id="QUQM01000003">
    <property type="protein sequence ID" value="KAA8649320.1"/>
    <property type="molecule type" value="Genomic_DNA"/>
</dbReference>
<sequence length="143" mass="16380">MRPEPWSGSEIIIAVYFTSRYINPITLSCLLSRRGYKRTPSAIERKVKNIVGSVPSLRPSRGNWDVDAVDQWIDDYLRDHEAVNRLITFTLEDAKVVAQYQSVDQTLGAIEHLKFRWLKLQIPRTPPVPSSNQESDSPVIKTE</sequence>
<gene>
    <name evidence="1" type="ORF">ATNIH1004_005221</name>
</gene>
<proteinExistence type="predicted"/>
<evidence type="ECO:0000313" key="1">
    <source>
        <dbReference type="EMBL" id="KAA8649320.1"/>
    </source>
</evidence>
<dbReference type="RefSeq" id="XP_033428681.1">
    <property type="nucleotide sequence ID" value="XM_033569875.1"/>
</dbReference>
<name>A0A5M9MVF8_9EURO</name>
<accession>A0A5M9MVF8</accession>